<evidence type="ECO:0000313" key="1">
    <source>
        <dbReference type="EnsemblPlants" id="AUR62002870-RA:cds"/>
    </source>
</evidence>
<dbReference type="SUPFAM" id="SSF52402">
    <property type="entry name" value="Adenine nucleotide alpha hydrolases-like"/>
    <property type="match status" value="1"/>
</dbReference>
<reference evidence="1" key="2">
    <citation type="submission" date="2021-03" db="UniProtKB">
        <authorList>
            <consortium name="EnsemblPlants"/>
        </authorList>
    </citation>
    <scope>IDENTIFICATION</scope>
</reference>
<dbReference type="AlphaFoldDB" id="A0A803KV12"/>
<reference evidence="1" key="1">
    <citation type="journal article" date="2017" name="Nature">
        <title>The genome of Chenopodium quinoa.</title>
        <authorList>
            <person name="Jarvis D.E."/>
            <person name="Ho Y.S."/>
            <person name="Lightfoot D.J."/>
            <person name="Schmoeckel S.M."/>
            <person name="Li B."/>
            <person name="Borm T.J.A."/>
            <person name="Ohyanagi H."/>
            <person name="Mineta K."/>
            <person name="Michell C.T."/>
            <person name="Saber N."/>
            <person name="Kharbatia N.M."/>
            <person name="Rupper R.R."/>
            <person name="Sharp A.R."/>
            <person name="Dally N."/>
            <person name="Boughton B.A."/>
            <person name="Woo Y.H."/>
            <person name="Gao G."/>
            <person name="Schijlen E.G.W.M."/>
            <person name="Guo X."/>
            <person name="Momin A.A."/>
            <person name="Negrao S."/>
            <person name="Al-Babili S."/>
            <person name="Gehring C."/>
            <person name="Roessner U."/>
            <person name="Jung C."/>
            <person name="Murphy K."/>
            <person name="Arold S.T."/>
            <person name="Gojobori T."/>
            <person name="van der Linden C.G."/>
            <person name="van Loo E.N."/>
            <person name="Jellen E.N."/>
            <person name="Maughan P.J."/>
            <person name="Tester M."/>
        </authorList>
    </citation>
    <scope>NUCLEOTIDE SEQUENCE [LARGE SCALE GENOMIC DNA]</scope>
    <source>
        <strain evidence="1">cv. PI 614886</strain>
    </source>
</reference>
<proteinExistence type="predicted"/>
<dbReference type="PANTHER" id="PTHR47867">
    <property type="entry name" value="ADENINE NUCLEOTIDE ALPHA HYDROLASES-LIKE SUPERFAMILY PROTEIN"/>
    <property type="match status" value="1"/>
</dbReference>
<dbReference type="Gene3D" id="3.40.50.620">
    <property type="entry name" value="HUPs"/>
    <property type="match status" value="1"/>
</dbReference>
<evidence type="ECO:0008006" key="3">
    <source>
        <dbReference type="Google" id="ProtNLM"/>
    </source>
</evidence>
<dbReference type="CDD" id="cd00293">
    <property type="entry name" value="USP-like"/>
    <property type="match status" value="1"/>
</dbReference>
<dbReference type="EnsemblPlants" id="AUR62002870-RA">
    <property type="protein sequence ID" value="AUR62002870-RA:cds"/>
    <property type="gene ID" value="AUR62002870"/>
</dbReference>
<dbReference type="InterPro" id="IPR014729">
    <property type="entry name" value="Rossmann-like_a/b/a_fold"/>
</dbReference>
<organism evidence="1 2">
    <name type="scientific">Chenopodium quinoa</name>
    <name type="common">Quinoa</name>
    <dbReference type="NCBI Taxonomy" id="63459"/>
    <lineage>
        <taxon>Eukaryota</taxon>
        <taxon>Viridiplantae</taxon>
        <taxon>Streptophyta</taxon>
        <taxon>Embryophyta</taxon>
        <taxon>Tracheophyta</taxon>
        <taxon>Spermatophyta</taxon>
        <taxon>Magnoliopsida</taxon>
        <taxon>eudicotyledons</taxon>
        <taxon>Gunneridae</taxon>
        <taxon>Pentapetalae</taxon>
        <taxon>Caryophyllales</taxon>
        <taxon>Chenopodiaceae</taxon>
        <taxon>Chenopodioideae</taxon>
        <taxon>Atripliceae</taxon>
        <taxon>Chenopodium</taxon>
    </lineage>
</organism>
<sequence>GTGAGGVTHCFTSMVGMEDPAGNRKGDGRRLMVVADPTRESAAALQYALGHAIIEKDELILIHVTSPCPRKGTFSSHLSTFFRKHQFELSNANTNDPTKGGGGVAGGILGNSAISGIFGGSGGGIFGGSWASDGNGGGKDEDFLKAMKRACETAYPKMKVRVEKVEQGCMDKATTILSQSKLLEIELLIVGQRQNLPNIFLGARKNGGQLLGGSKVVDTAEFLIENSLCTCVGVQKKSQNAGYLLNTRTHKNFWLLA</sequence>
<keyword evidence="2" id="KW-1185">Reference proteome</keyword>
<protein>
    <recommendedName>
        <fullName evidence="3">UspA domain-containing protein</fullName>
    </recommendedName>
</protein>
<name>A0A803KV12_CHEQI</name>
<evidence type="ECO:0000313" key="2">
    <source>
        <dbReference type="Proteomes" id="UP000596660"/>
    </source>
</evidence>
<dbReference type="Proteomes" id="UP000596660">
    <property type="component" value="Unplaced"/>
</dbReference>
<dbReference type="PANTHER" id="PTHR47867:SF1">
    <property type="entry name" value="ADENINE NUCLEOTIDE ALPHA HYDROLASES-LIKE SUPERFAMILY PROTEIN"/>
    <property type="match status" value="1"/>
</dbReference>
<dbReference type="Gramene" id="AUR62002870-RA">
    <property type="protein sequence ID" value="AUR62002870-RA:cds"/>
    <property type="gene ID" value="AUR62002870"/>
</dbReference>
<dbReference type="OMA" id="MKHACEA"/>
<accession>A0A803KV12</accession>